<keyword evidence="2" id="KW-1185">Reference proteome</keyword>
<accession>A0ABU1U7M5</accession>
<name>A0ABU1U7M5_9MICC</name>
<proteinExistence type="predicted"/>
<dbReference type="Proteomes" id="UP001252243">
    <property type="component" value="Unassembled WGS sequence"/>
</dbReference>
<sequence length="55" mass="5884">MEAIYYSDDVPDEWADYVRANVEFFKGLGSPQGGSALGNLCRDHPVVAAGPVAAR</sequence>
<gene>
    <name evidence="1" type="ORF">J2X01_000458</name>
</gene>
<comment type="caution">
    <text evidence="1">The sequence shown here is derived from an EMBL/GenBank/DDBJ whole genome shotgun (WGS) entry which is preliminary data.</text>
</comment>
<organism evidence="1 2">
    <name type="scientific">Arthrobacter ginsengisoli</name>
    <dbReference type="NCBI Taxonomy" id="1356565"/>
    <lineage>
        <taxon>Bacteria</taxon>
        <taxon>Bacillati</taxon>
        <taxon>Actinomycetota</taxon>
        <taxon>Actinomycetes</taxon>
        <taxon>Micrococcales</taxon>
        <taxon>Micrococcaceae</taxon>
        <taxon>Arthrobacter</taxon>
    </lineage>
</organism>
<protein>
    <submittedName>
        <fullName evidence="1">Uncharacterized protein</fullName>
    </submittedName>
</protein>
<dbReference type="EMBL" id="JAVDVQ010000002">
    <property type="protein sequence ID" value="MDR7081181.1"/>
    <property type="molecule type" value="Genomic_DNA"/>
</dbReference>
<evidence type="ECO:0000313" key="1">
    <source>
        <dbReference type="EMBL" id="MDR7081181.1"/>
    </source>
</evidence>
<dbReference type="Gene3D" id="3.30.70.20">
    <property type="match status" value="1"/>
</dbReference>
<evidence type="ECO:0000313" key="2">
    <source>
        <dbReference type="Proteomes" id="UP001252243"/>
    </source>
</evidence>
<reference evidence="1 2" key="1">
    <citation type="submission" date="2023-07" db="EMBL/GenBank/DDBJ databases">
        <title>Sorghum-associated microbial communities from plants grown in Nebraska, USA.</title>
        <authorList>
            <person name="Schachtman D."/>
        </authorList>
    </citation>
    <scope>NUCLEOTIDE SEQUENCE [LARGE SCALE GENOMIC DNA]</scope>
    <source>
        <strain evidence="1 2">BE167</strain>
    </source>
</reference>